<evidence type="ECO:0000313" key="3">
    <source>
        <dbReference type="Proteomes" id="UP000660675"/>
    </source>
</evidence>
<dbReference type="Pfam" id="PF02775">
    <property type="entry name" value="TPP_enzyme_C"/>
    <property type="match status" value="1"/>
</dbReference>
<name>A0ABQ2W8C3_9ACTN</name>
<dbReference type="Proteomes" id="UP000660675">
    <property type="component" value="Unassembled WGS sequence"/>
</dbReference>
<evidence type="ECO:0000313" key="2">
    <source>
        <dbReference type="EMBL" id="GGV93445.1"/>
    </source>
</evidence>
<dbReference type="InterPro" id="IPR011766">
    <property type="entry name" value="TPP_enzyme_TPP-bd"/>
</dbReference>
<sequence>MTILARRAWSAFDARHPNPVYSARGTGGLGHGFPAARGAAAADRTRPVLAVFGDGGAMCSVPGGSSA</sequence>
<gene>
    <name evidence="2" type="ORF">GCM10015535_56480</name>
</gene>
<dbReference type="EMBL" id="BMTF01000024">
    <property type="protein sequence ID" value="GGV93445.1"/>
    <property type="molecule type" value="Genomic_DNA"/>
</dbReference>
<dbReference type="Gene3D" id="3.40.50.970">
    <property type="match status" value="1"/>
</dbReference>
<keyword evidence="3" id="KW-1185">Reference proteome</keyword>
<accession>A0ABQ2W8C3</accession>
<comment type="caution">
    <text evidence="2">The sequence shown here is derived from an EMBL/GenBank/DDBJ whole genome shotgun (WGS) entry which is preliminary data.</text>
</comment>
<organism evidence="2 3">
    <name type="scientific">Streptomyces gelaticus</name>
    <dbReference type="NCBI Taxonomy" id="285446"/>
    <lineage>
        <taxon>Bacteria</taxon>
        <taxon>Bacillati</taxon>
        <taxon>Actinomycetota</taxon>
        <taxon>Actinomycetes</taxon>
        <taxon>Kitasatosporales</taxon>
        <taxon>Streptomycetaceae</taxon>
        <taxon>Streptomyces</taxon>
    </lineage>
</organism>
<feature type="domain" description="Thiamine pyrophosphate enzyme TPP-binding" evidence="1">
    <location>
        <begin position="8"/>
        <end position="60"/>
    </location>
</feature>
<dbReference type="InterPro" id="IPR029061">
    <property type="entry name" value="THDP-binding"/>
</dbReference>
<reference evidence="3" key="1">
    <citation type="journal article" date="2019" name="Int. J. Syst. Evol. Microbiol.">
        <title>The Global Catalogue of Microorganisms (GCM) 10K type strain sequencing project: providing services to taxonomists for standard genome sequencing and annotation.</title>
        <authorList>
            <consortium name="The Broad Institute Genomics Platform"/>
            <consortium name="The Broad Institute Genome Sequencing Center for Infectious Disease"/>
            <person name="Wu L."/>
            <person name="Ma J."/>
        </authorList>
    </citation>
    <scope>NUCLEOTIDE SEQUENCE [LARGE SCALE GENOMIC DNA]</scope>
    <source>
        <strain evidence="3">JCM 4376</strain>
    </source>
</reference>
<dbReference type="SUPFAM" id="SSF52518">
    <property type="entry name" value="Thiamin diphosphate-binding fold (THDP-binding)"/>
    <property type="match status" value="1"/>
</dbReference>
<protein>
    <recommendedName>
        <fullName evidence="1">Thiamine pyrophosphate enzyme TPP-binding domain-containing protein</fullName>
    </recommendedName>
</protein>
<evidence type="ECO:0000259" key="1">
    <source>
        <dbReference type="Pfam" id="PF02775"/>
    </source>
</evidence>
<proteinExistence type="predicted"/>